<organism evidence="1 2">
    <name type="scientific">Steinernema carpocapsae</name>
    <name type="common">Entomopathogenic nematode</name>
    <dbReference type="NCBI Taxonomy" id="34508"/>
    <lineage>
        <taxon>Eukaryota</taxon>
        <taxon>Metazoa</taxon>
        <taxon>Ecdysozoa</taxon>
        <taxon>Nematoda</taxon>
        <taxon>Chromadorea</taxon>
        <taxon>Rhabditida</taxon>
        <taxon>Tylenchina</taxon>
        <taxon>Panagrolaimomorpha</taxon>
        <taxon>Strongyloidoidea</taxon>
        <taxon>Steinernematidae</taxon>
        <taxon>Steinernema</taxon>
    </lineage>
</organism>
<reference evidence="1 2" key="2">
    <citation type="journal article" date="2019" name="G3 (Bethesda)">
        <title>Hybrid Assembly of the Genome of the Entomopathogenic Nematode Steinernema carpocapsae Identifies the X-Chromosome.</title>
        <authorList>
            <person name="Serra L."/>
            <person name="Macchietto M."/>
            <person name="Macias-Munoz A."/>
            <person name="McGill C.J."/>
            <person name="Rodriguez I.M."/>
            <person name="Rodriguez B."/>
            <person name="Murad R."/>
            <person name="Mortazavi A."/>
        </authorList>
    </citation>
    <scope>NUCLEOTIDE SEQUENCE [LARGE SCALE GENOMIC DNA]</scope>
    <source>
        <strain evidence="1 2">ALL</strain>
    </source>
</reference>
<evidence type="ECO:0000313" key="2">
    <source>
        <dbReference type="Proteomes" id="UP000298663"/>
    </source>
</evidence>
<proteinExistence type="predicted"/>
<accession>A0A4U5NXI7</accession>
<keyword evidence="2" id="KW-1185">Reference proteome</keyword>
<reference evidence="1 2" key="1">
    <citation type="journal article" date="2015" name="Genome Biol.">
        <title>Comparative genomics of Steinernema reveals deeply conserved gene regulatory networks.</title>
        <authorList>
            <person name="Dillman A.R."/>
            <person name="Macchietto M."/>
            <person name="Porter C.F."/>
            <person name="Rogers A."/>
            <person name="Williams B."/>
            <person name="Antoshechkin I."/>
            <person name="Lee M.M."/>
            <person name="Goodwin Z."/>
            <person name="Lu X."/>
            <person name="Lewis E.E."/>
            <person name="Goodrich-Blair H."/>
            <person name="Stock S.P."/>
            <person name="Adams B.J."/>
            <person name="Sternberg P.W."/>
            <person name="Mortazavi A."/>
        </authorList>
    </citation>
    <scope>NUCLEOTIDE SEQUENCE [LARGE SCALE GENOMIC DNA]</scope>
    <source>
        <strain evidence="1 2">ALL</strain>
    </source>
</reference>
<evidence type="ECO:0000313" key="1">
    <source>
        <dbReference type="EMBL" id="TKR88090.1"/>
    </source>
</evidence>
<name>A0A4U5NXI7_STECR</name>
<sequence length="182" mass="21175">MVQSACGKRPLWNMFHDRMVSMMTDADIDLYKEKLVDFVDQMSEESSELFIDRPRFVHAVVVVADETSPGELLKLSTIRRVDPVYEPVPPADCDAPRVLHEYTQNDYKSVNEYHDNDIEMALRRLQESHDMLNSQNKEMMEKTPTTPEKQKPISVLEQETPRLKSTLFNQFPSMNRKGLQIN</sequence>
<dbReference type="Proteomes" id="UP000298663">
    <property type="component" value="Unassembled WGS sequence"/>
</dbReference>
<dbReference type="OrthoDB" id="5808339at2759"/>
<gene>
    <name evidence="1" type="ORF">L596_012383</name>
</gene>
<comment type="caution">
    <text evidence="1">The sequence shown here is derived from an EMBL/GenBank/DDBJ whole genome shotgun (WGS) entry which is preliminary data.</text>
</comment>
<dbReference type="EMBL" id="AZBU02000003">
    <property type="protein sequence ID" value="TKR88090.1"/>
    <property type="molecule type" value="Genomic_DNA"/>
</dbReference>
<protein>
    <submittedName>
        <fullName evidence="1">Uncharacterized protein</fullName>
    </submittedName>
</protein>
<dbReference type="AlphaFoldDB" id="A0A4U5NXI7"/>